<gene>
    <name evidence="8" type="ORF">EDD29_2369</name>
</gene>
<comment type="similarity">
    <text evidence="2 6">Belongs to the class-I pyridoxal-phosphate-dependent aminotransferase family.</text>
</comment>
<dbReference type="EMBL" id="RJKE01000001">
    <property type="protein sequence ID" value="ROO84840.1"/>
    <property type="molecule type" value="Genomic_DNA"/>
</dbReference>
<dbReference type="RefSeq" id="WP_123670419.1">
    <property type="nucleotide sequence ID" value="NZ_RJKE01000001.1"/>
</dbReference>
<dbReference type="InterPro" id="IPR015424">
    <property type="entry name" value="PyrdxlP-dep_Trfase"/>
</dbReference>
<comment type="caution">
    <text evidence="8">The sequence shown here is derived from an EMBL/GenBank/DDBJ whole genome shotgun (WGS) entry which is preliminary data.</text>
</comment>
<evidence type="ECO:0000259" key="7">
    <source>
        <dbReference type="Pfam" id="PF00155"/>
    </source>
</evidence>
<keyword evidence="9" id="KW-1185">Reference proteome</keyword>
<dbReference type="GO" id="GO:0030170">
    <property type="term" value="F:pyridoxal phosphate binding"/>
    <property type="evidence" value="ECO:0007669"/>
    <property type="project" value="InterPro"/>
</dbReference>
<dbReference type="EC" id="2.6.1.-" evidence="6"/>
<evidence type="ECO:0000256" key="4">
    <source>
        <dbReference type="ARBA" id="ARBA00022679"/>
    </source>
</evidence>
<protein>
    <recommendedName>
        <fullName evidence="6">Aminotransferase</fullName>
        <ecNumber evidence="6">2.6.1.-</ecNumber>
    </recommendedName>
</protein>
<evidence type="ECO:0000313" key="9">
    <source>
        <dbReference type="Proteomes" id="UP000272400"/>
    </source>
</evidence>
<dbReference type="CDD" id="cd00609">
    <property type="entry name" value="AAT_like"/>
    <property type="match status" value="1"/>
</dbReference>
<reference evidence="8 9" key="1">
    <citation type="submission" date="2018-11" db="EMBL/GenBank/DDBJ databases">
        <title>Sequencing the genomes of 1000 actinobacteria strains.</title>
        <authorList>
            <person name="Klenk H.-P."/>
        </authorList>
    </citation>
    <scope>NUCLEOTIDE SEQUENCE [LARGE SCALE GENOMIC DNA]</scope>
    <source>
        <strain evidence="8 9">DSM 44254</strain>
    </source>
</reference>
<dbReference type="InterPro" id="IPR004839">
    <property type="entry name" value="Aminotransferase_I/II_large"/>
</dbReference>
<dbReference type="GO" id="GO:0008483">
    <property type="term" value="F:transaminase activity"/>
    <property type="evidence" value="ECO:0007669"/>
    <property type="project" value="UniProtKB-KW"/>
</dbReference>
<keyword evidence="4 6" id="KW-0808">Transferase</keyword>
<name>A0A3N1CU50_9ACTN</name>
<feature type="domain" description="Aminotransferase class I/classII large" evidence="7">
    <location>
        <begin position="32"/>
        <end position="377"/>
    </location>
</feature>
<keyword evidence="5" id="KW-0663">Pyridoxal phosphate</keyword>
<dbReference type="Proteomes" id="UP000272400">
    <property type="component" value="Unassembled WGS sequence"/>
</dbReference>
<evidence type="ECO:0000256" key="6">
    <source>
        <dbReference type="RuleBase" id="RU000481"/>
    </source>
</evidence>
<dbReference type="NCBIfam" id="NF005732">
    <property type="entry name" value="PRK07550.1"/>
    <property type="match status" value="1"/>
</dbReference>
<dbReference type="InterPro" id="IPR015421">
    <property type="entry name" value="PyrdxlP-dep_Trfase_major"/>
</dbReference>
<evidence type="ECO:0000256" key="2">
    <source>
        <dbReference type="ARBA" id="ARBA00007441"/>
    </source>
</evidence>
<dbReference type="GO" id="GO:0006520">
    <property type="term" value="P:amino acid metabolic process"/>
    <property type="evidence" value="ECO:0007669"/>
    <property type="project" value="InterPro"/>
</dbReference>
<evidence type="ECO:0000256" key="1">
    <source>
        <dbReference type="ARBA" id="ARBA00001933"/>
    </source>
</evidence>
<dbReference type="PRINTS" id="PR00753">
    <property type="entry name" value="ACCSYNTHASE"/>
</dbReference>
<comment type="cofactor">
    <cofactor evidence="1 6">
        <name>pyridoxal 5'-phosphate</name>
        <dbReference type="ChEBI" id="CHEBI:597326"/>
    </cofactor>
</comment>
<organism evidence="8 9">
    <name type="scientific">Actinocorallia herbida</name>
    <dbReference type="NCBI Taxonomy" id="58109"/>
    <lineage>
        <taxon>Bacteria</taxon>
        <taxon>Bacillati</taxon>
        <taxon>Actinomycetota</taxon>
        <taxon>Actinomycetes</taxon>
        <taxon>Streptosporangiales</taxon>
        <taxon>Thermomonosporaceae</taxon>
        <taxon>Actinocorallia</taxon>
    </lineage>
</organism>
<dbReference type="PANTHER" id="PTHR46383:SF1">
    <property type="entry name" value="ASPARTATE AMINOTRANSFERASE"/>
    <property type="match status" value="1"/>
</dbReference>
<accession>A0A3N1CU50</accession>
<keyword evidence="3 6" id="KW-0032">Aminotransferase</keyword>
<evidence type="ECO:0000256" key="5">
    <source>
        <dbReference type="ARBA" id="ARBA00022898"/>
    </source>
</evidence>
<dbReference type="InterPro" id="IPR050596">
    <property type="entry name" value="AspAT/PAT-like"/>
</dbReference>
<dbReference type="OrthoDB" id="9763453at2"/>
<sequence>MRFNGWVDGQVDSPIAAVYAMADRLRGEGGLLDLAQAAPPYPAAPEVVAHIAEVARDPRGGAYTEVPGLGKLREAFAAELRGEHGGAVEARNVMVTAGCNQAFCVAATSLAGPGDEIVLPLPYYFNHDMWLGMQGIRPVYLEPGPDLVPRAADAEALITPRTRAIVLVTPGNPGGATIESREIAAFAALARRHDLALIIDETYRSFRGADAPSHTLYADPGWEDTVVTLHSFSKDLALPGYRVGAVVASPALIRQACKLMDCAAICAPRIGQEAAWAGLTRAAAWRAERAREIASRRALLEAAMSARPGGFELLSSGGFFAWIRHPFSGRPTDEVVRDLLTAHRVLVMPGTAFLPDDRATLRVSVSNADPTAITTFTHHLHAFGT</sequence>
<dbReference type="AlphaFoldDB" id="A0A3N1CU50"/>
<evidence type="ECO:0000256" key="3">
    <source>
        <dbReference type="ARBA" id="ARBA00022576"/>
    </source>
</evidence>
<dbReference type="SUPFAM" id="SSF53383">
    <property type="entry name" value="PLP-dependent transferases"/>
    <property type="match status" value="1"/>
</dbReference>
<proteinExistence type="inferred from homology"/>
<evidence type="ECO:0000313" key="8">
    <source>
        <dbReference type="EMBL" id="ROO84840.1"/>
    </source>
</evidence>
<dbReference type="PROSITE" id="PS00105">
    <property type="entry name" value="AA_TRANSFER_CLASS_1"/>
    <property type="match status" value="1"/>
</dbReference>
<dbReference type="InterPro" id="IPR004838">
    <property type="entry name" value="NHTrfase_class1_PyrdxlP-BS"/>
</dbReference>
<dbReference type="Pfam" id="PF00155">
    <property type="entry name" value="Aminotran_1_2"/>
    <property type="match status" value="1"/>
</dbReference>
<dbReference type="PANTHER" id="PTHR46383">
    <property type="entry name" value="ASPARTATE AMINOTRANSFERASE"/>
    <property type="match status" value="1"/>
</dbReference>
<dbReference type="Gene3D" id="3.40.640.10">
    <property type="entry name" value="Type I PLP-dependent aspartate aminotransferase-like (Major domain)"/>
    <property type="match status" value="1"/>
</dbReference>